<proteinExistence type="inferred from homology"/>
<dbReference type="InterPro" id="IPR050188">
    <property type="entry name" value="RluA_PseudoU_synthase"/>
</dbReference>
<dbReference type="GO" id="GO:0140098">
    <property type="term" value="F:catalytic activity, acting on RNA"/>
    <property type="evidence" value="ECO:0007669"/>
    <property type="project" value="UniProtKB-ARBA"/>
</dbReference>
<dbReference type="Pfam" id="PF00849">
    <property type="entry name" value="PseudoU_synth_2"/>
    <property type="match status" value="1"/>
</dbReference>
<evidence type="ECO:0000256" key="4">
    <source>
        <dbReference type="PIRSR" id="PIRSR606225-1"/>
    </source>
</evidence>
<dbReference type="RefSeq" id="WP_280616826.1">
    <property type="nucleotide sequence ID" value="NZ_JAROYP010000006.1"/>
</dbReference>
<evidence type="ECO:0000256" key="3">
    <source>
        <dbReference type="ARBA" id="ARBA00023235"/>
    </source>
</evidence>
<feature type="active site" evidence="4">
    <location>
        <position position="140"/>
    </location>
</feature>
<evidence type="ECO:0000256" key="2">
    <source>
        <dbReference type="ARBA" id="ARBA00010876"/>
    </source>
</evidence>
<dbReference type="PROSITE" id="PS01129">
    <property type="entry name" value="PSI_RLU"/>
    <property type="match status" value="1"/>
</dbReference>
<dbReference type="Gene3D" id="3.30.2350.10">
    <property type="entry name" value="Pseudouridine synthase"/>
    <property type="match status" value="1"/>
</dbReference>
<dbReference type="GO" id="GO:0000455">
    <property type="term" value="P:enzyme-directed rRNA pseudouridine synthesis"/>
    <property type="evidence" value="ECO:0007669"/>
    <property type="project" value="TreeGrafter"/>
</dbReference>
<protein>
    <recommendedName>
        <fullName evidence="5">Pseudouridine synthase</fullName>
        <ecNumber evidence="5">5.4.99.-</ecNumber>
    </recommendedName>
</protein>
<keyword evidence="3 5" id="KW-0413">Isomerase</keyword>
<dbReference type="PANTHER" id="PTHR21600:SF71">
    <property type="entry name" value="PSEUDOURIDINE SYNTHASE"/>
    <property type="match status" value="1"/>
</dbReference>
<dbReference type="InterPro" id="IPR020103">
    <property type="entry name" value="PsdUridine_synth_cat_dom_sf"/>
</dbReference>
<comment type="caution">
    <text evidence="7">The sequence shown here is derived from an EMBL/GenBank/DDBJ whole genome shotgun (WGS) entry which is preliminary data.</text>
</comment>
<organism evidence="7 8">
    <name type="scientific">Heyndrickxia oleronia</name>
    <dbReference type="NCBI Taxonomy" id="38875"/>
    <lineage>
        <taxon>Bacteria</taxon>
        <taxon>Bacillati</taxon>
        <taxon>Bacillota</taxon>
        <taxon>Bacilli</taxon>
        <taxon>Bacillales</taxon>
        <taxon>Bacillaceae</taxon>
        <taxon>Heyndrickxia</taxon>
    </lineage>
</organism>
<dbReference type="Proteomes" id="UP001159179">
    <property type="component" value="Unassembled WGS sequence"/>
</dbReference>
<feature type="domain" description="Pseudouridine synthase RsuA/RluA-like" evidence="6">
    <location>
        <begin position="93"/>
        <end position="246"/>
    </location>
</feature>
<evidence type="ECO:0000313" key="8">
    <source>
        <dbReference type="Proteomes" id="UP001159179"/>
    </source>
</evidence>
<evidence type="ECO:0000259" key="6">
    <source>
        <dbReference type="Pfam" id="PF00849"/>
    </source>
</evidence>
<comment type="similarity">
    <text evidence="2 5">Belongs to the pseudouridine synthase RluA family.</text>
</comment>
<dbReference type="GO" id="GO:0003723">
    <property type="term" value="F:RNA binding"/>
    <property type="evidence" value="ECO:0007669"/>
    <property type="project" value="InterPro"/>
</dbReference>
<dbReference type="NCBIfam" id="TIGR00005">
    <property type="entry name" value="rluA_subfam"/>
    <property type="match status" value="1"/>
</dbReference>
<dbReference type="PANTHER" id="PTHR21600">
    <property type="entry name" value="MITOCHONDRIAL RNA PSEUDOURIDINE SYNTHASE"/>
    <property type="match status" value="1"/>
</dbReference>
<sequence length="306" mass="35414">MWINKSGKWFQFRVPQQWDNLTAEAIFKENWKVPKKLLHQWRMEKLVKIDDQTINWSKPLSLGTEISIALFTEEDYGVIPQQLAIDVLFEDDHLIVVNKPAGMDTHPNSEGQLNTLANGVAFYLQQKGEKRRVRHIHRLDKDTSGAVLFAKHALSHAILDRLLNERRIKRTYYALVHGIIHPSSLKINEPIGRDRHHATRRRVSKSGQSAQTRVLVIQKFMKEKMSLIQCSLDTGRTHQIRVHLSHIGHPLVGDLLYGGKPLFPRQALHARELTFLHPFTEEKVKCIAPFNDQPAIFETYINRVNK</sequence>
<comment type="function">
    <text evidence="5">Responsible for synthesis of pseudouridine from uracil.</text>
</comment>
<dbReference type="InterPro" id="IPR006145">
    <property type="entry name" value="PsdUridine_synth_RsuA/RluA"/>
</dbReference>
<evidence type="ECO:0000313" key="7">
    <source>
        <dbReference type="EMBL" id="MDH5161688.1"/>
    </source>
</evidence>
<dbReference type="EMBL" id="JAROYP010000006">
    <property type="protein sequence ID" value="MDH5161688.1"/>
    <property type="molecule type" value="Genomic_DNA"/>
</dbReference>
<name>A0AAW6STX6_9BACI</name>
<evidence type="ECO:0000256" key="5">
    <source>
        <dbReference type="RuleBase" id="RU362028"/>
    </source>
</evidence>
<evidence type="ECO:0000256" key="1">
    <source>
        <dbReference type="ARBA" id="ARBA00000073"/>
    </source>
</evidence>
<dbReference type="CDD" id="cd02869">
    <property type="entry name" value="PseudoU_synth_RluA_like"/>
    <property type="match status" value="1"/>
</dbReference>
<dbReference type="GO" id="GO:0009982">
    <property type="term" value="F:pseudouridine synthase activity"/>
    <property type="evidence" value="ECO:0007669"/>
    <property type="project" value="InterPro"/>
</dbReference>
<dbReference type="EC" id="5.4.99.-" evidence="5"/>
<dbReference type="AlphaFoldDB" id="A0AAW6STX6"/>
<reference evidence="7" key="1">
    <citation type="submission" date="2023-03" db="EMBL/GenBank/DDBJ databases">
        <title>Bacterial isolates from washroom surfaces on a university campus.</title>
        <authorList>
            <person name="Holman D.B."/>
            <person name="Gzyl K.E."/>
            <person name="Taheri A.E."/>
        </authorList>
    </citation>
    <scope>NUCLEOTIDE SEQUENCE</scope>
    <source>
        <strain evidence="7">RD03</strain>
    </source>
</reference>
<dbReference type="SUPFAM" id="SSF55120">
    <property type="entry name" value="Pseudouridine synthase"/>
    <property type="match status" value="1"/>
</dbReference>
<accession>A0AAW6STX6</accession>
<dbReference type="InterPro" id="IPR006225">
    <property type="entry name" value="PsdUridine_synth_RluC/D"/>
</dbReference>
<dbReference type="FunFam" id="3.30.2350.10:FF:000005">
    <property type="entry name" value="Pseudouridine synthase"/>
    <property type="match status" value="1"/>
</dbReference>
<dbReference type="InterPro" id="IPR006224">
    <property type="entry name" value="PsdUridine_synth_RluA-like_CS"/>
</dbReference>
<gene>
    <name evidence="7" type="ORF">P5X88_12115</name>
</gene>
<comment type="catalytic activity">
    <reaction evidence="1 5">
        <text>a uridine in RNA = a pseudouridine in RNA</text>
        <dbReference type="Rhea" id="RHEA:48348"/>
        <dbReference type="Rhea" id="RHEA-COMP:12068"/>
        <dbReference type="Rhea" id="RHEA-COMP:12069"/>
        <dbReference type="ChEBI" id="CHEBI:65314"/>
        <dbReference type="ChEBI" id="CHEBI:65315"/>
    </reaction>
</comment>